<proteinExistence type="predicted"/>
<dbReference type="EMBL" id="JAUSRO010000009">
    <property type="protein sequence ID" value="MDP9900761.1"/>
    <property type="molecule type" value="Genomic_DNA"/>
</dbReference>
<organism evidence="1 2">
    <name type="scientific">Variovorax ginsengisoli</name>
    <dbReference type="NCBI Taxonomy" id="363844"/>
    <lineage>
        <taxon>Bacteria</taxon>
        <taxon>Pseudomonadati</taxon>
        <taxon>Pseudomonadota</taxon>
        <taxon>Betaproteobacteria</taxon>
        <taxon>Burkholderiales</taxon>
        <taxon>Comamonadaceae</taxon>
        <taxon>Variovorax</taxon>
    </lineage>
</organism>
<sequence length="65" mass="6968">MTDDLKNAGPQDRSRVNINEAHEVAYWTAKWGVTEAELRSAVADVGVSAEKIGIHLGAPPAEARP</sequence>
<dbReference type="RefSeq" id="WP_307690557.1">
    <property type="nucleotide sequence ID" value="NZ_JAUSRO010000009.1"/>
</dbReference>
<dbReference type="Proteomes" id="UP001226867">
    <property type="component" value="Unassembled WGS sequence"/>
</dbReference>
<evidence type="ECO:0000313" key="2">
    <source>
        <dbReference type="Proteomes" id="UP001226867"/>
    </source>
</evidence>
<protein>
    <recommendedName>
        <fullName evidence="3">DUF3606 domain-containing protein</fullName>
    </recommendedName>
</protein>
<dbReference type="InterPro" id="IPR022037">
    <property type="entry name" value="DUF3606"/>
</dbReference>
<keyword evidence="2" id="KW-1185">Reference proteome</keyword>
<name>A0ABT9S8T3_9BURK</name>
<reference evidence="1 2" key="1">
    <citation type="submission" date="2023-07" db="EMBL/GenBank/DDBJ databases">
        <title>Sorghum-associated microbial communities from plants grown in Nebraska, USA.</title>
        <authorList>
            <person name="Schachtman D."/>
        </authorList>
    </citation>
    <scope>NUCLEOTIDE SEQUENCE [LARGE SCALE GENOMIC DNA]</scope>
    <source>
        <strain evidence="1 2">DS1607</strain>
    </source>
</reference>
<comment type="caution">
    <text evidence="1">The sequence shown here is derived from an EMBL/GenBank/DDBJ whole genome shotgun (WGS) entry which is preliminary data.</text>
</comment>
<accession>A0ABT9S8T3</accession>
<gene>
    <name evidence="1" type="ORF">J2W36_003027</name>
</gene>
<dbReference type="Pfam" id="PF12244">
    <property type="entry name" value="DUF3606"/>
    <property type="match status" value="1"/>
</dbReference>
<evidence type="ECO:0008006" key="3">
    <source>
        <dbReference type="Google" id="ProtNLM"/>
    </source>
</evidence>
<evidence type="ECO:0000313" key="1">
    <source>
        <dbReference type="EMBL" id="MDP9900761.1"/>
    </source>
</evidence>